<keyword evidence="11 12" id="KW-0807">Transducer</keyword>
<feature type="transmembrane region" description="Helical" evidence="14">
    <location>
        <begin position="66"/>
        <end position="89"/>
    </location>
</feature>
<accession>A0A6G1B5Y2</accession>
<dbReference type="PANTHER" id="PTHR24234:SF7">
    <property type="entry name" value="G-PROTEIN COUPLED RECEPTOR 132-RELATED"/>
    <property type="match status" value="1"/>
</dbReference>
<dbReference type="GO" id="GO:0004930">
    <property type="term" value="F:G protein-coupled receptor activity"/>
    <property type="evidence" value="ECO:0007669"/>
    <property type="project" value="UniProtKB-KW"/>
</dbReference>
<feature type="transmembrane region" description="Helical" evidence="14">
    <location>
        <begin position="109"/>
        <end position="135"/>
    </location>
</feature>
<comment type="caution">
    <text evidence="16">The sequence shown here is derived from an EMBL/GenBank/DDBJ whole genome shotgun (WGS) entry which is preliminary data.</text>
</comment>
<evidence type="ECO:0000313" key="16">
    <source>
        <dbReference type="EMBL" id="KAF0883685.1"/>
    </source>
</evidence>
<evidence type="ECO:0000256" key="11">
    <source>
        <dbReference type="ARBA" id="ARBA00023224"/>
    </source>
</evidence>
<dbReference type="InterPro" id="IPR017452">
    <property type="entry name" value="GPCR_Rhodpsn_7TM"/>
</dbReference>
<keyword evidence="8" id="KW-1015">Disulfide bond</keyword>
<feature type="transmembrane region" description="Helical" evidence="14">
    <location>
        <begin position="185"/>
        <end position="206"/>
    </location>
</feature>
<evidence type="ECO:0000256" key="12">
    <source>
        <dbReference type="RuleBase" id="RU000688"/>
    </source>
</evidence>
<reference evidence="16 17" key="1">
    <citation type="submission" date="2019-11" db="EMBL/GenBank/DDBJ databases">
        <authorList>
            <person name="Yang C."/>
            <person name="Li F."/>
        </authorList>
    </citation>
    <scope>NUCLEOTIDE SEQUENCE [LARGE SCALE GENOMIC DNA]</scope>
    <source>
        <strain evidence="16">KB4526</strain>
        <tissue evidence="16">Muscle</tissue>
    </source>
</reference>
<dbReference type="FunFam" id="1.20.1070.10:FF:000065">
    <property type="entry name" value="G-protein coupled receptor 4"/>
    <property type="match status" value="1"/>
</dbReference>
<dbReference type="Pfam" id="PF00001">
    <property type="entry name" value="7tm_1"/>
    <property type="match status" value="1"/>
</dbReference>
<dbReference type="Proteomes" id="UP000475037">
    <property type="component" value="Unassembled WGS sequence"/>
</dbReference>
<gene>
    <name evidence="16" type="primary">Gpr132</name>
    <name evidence="16" type="ORF">FOF47_R18690</name>
</gene>
<feature type="non-terminal residue" evidence="16">
    <location>
        <position position="373"/>
    </location>
</feature>
<proteinExistence type="inferred from homology"/>
<evidence type="ECO:0000256" key="10">
    <source>
        <dbReference type="ARBA" id="ARBA00023180"/>
    </source>
</evidence>
<keyword evidence="3" id="KW-1003">Cell membrane</keyword>
<evidence type="ECO:0000256" key="5">
    <source>
        <dbReference type="ARBA" id="ARBA00022989"/>
    </source>
</evidence>
<dbReference type="InterPro" id="IPR000276">
    <property type="entry name" value="GPCR_Rhodpsn"/>
</dbReference>
<comment type="similarity">
    <text evidence="2 12">Belongs to the G-protein coupled receptor 1 family.</text>
</comment>
<keyword evidence="6 12" id="KW-0297">G-protein coupled receptor</keyword>
<keyword evidence="9 12" id="KW-0675">Receptor</keyword>
<dbReference type="PRINTS" id="PR01563">
    <property type="entry name" value="G2ARECEPTOR"/>
</dbReference>
<keyword evidence="17" id="KW-1185">Reference proteome</keyword>
<dbReference type="EMBL" id="VOAJ01001975">
    <property type="protein sequence ID" value="KAF0883685.1"/>
    <property type="molecule type" value="Genomic_DNA"/>
</dbReference>
<comment type="subcellular location">
    <subcellularLocation>
        <location evidence="1">Cell membrane</location>
        <topology evidence="1">Multi-pass membrane protein</topology>
    </subcellularLocation>
</comment>
<evidence type="ECO:0000256" key="9">
    <source>
        <dbReference type="ARBA" id="ARBA00023170"/>
    </source>
</evidence>
<keyword evidence="10" id="KW-0325">Glycoprotein</keyword>
<dbReference type="GO" id="GO:0005886">
    <property type="term" value="C:plasma membrane"/>
    <property type="evidence" value="ECO:0007669"/>
    <property type="project" value="UniProtKB-SubCell"/>
</dbReference>
<name>A0A6G1B5Y2_CROCR</name>
<evidence type="ECO:0000256" key="13">
    <source>
        <dbReference type="SAM" id="MobiDB-lite"/>
    </source>
</evidence>
<dbReference type="InterPro" id="IPR005388">
    <property type="entry name" value="G2A_lysphc_rcpt"/>
</dbReference>
<keyword evidence="5 14" id="KW-1133">Transmembrane helix</keyword>
<dbReference type="Gene3D" id="1.20.1070.10">
    <property type="entry name" value="Rhodopsin 7-helix transmembrane proteins"/>
    <property type="match status" value="1"/>
</dbReference>
<feature type="region of interest" description="Disordered" evidence="13">
    <location>
        <begin position="327"/>
        <end position="373"/>
    </location>
</feature>
<protein>
    <submittedName>
        <fullName evidence="16">GP132 protein</fullName>
    </submittedName>
</protein>
<dbReference type="PANTHER" id="PTHR24234">
    <property type="entry name" value="LYSOPHOSPHATIDIC ACID RECEPTOR 5/SPHINGOSYLPHOSPHORYLCHOLINE RECEPTOR"/>
    <property type="match status" value="1"/>
</dbReference>
<feature type="transmembrane region" description="Helical" evidence="14">
    <location>
        <begin position="273"/>
        <end position="298"/>
    </location>
</feature>
<dbReference type="SUPFAM" id="SSF81321">
    <property type="entry name" value="Family A G protein-coupled receptor-like"/>
    <property type="match status" value="1"/>
</dbReference>
<evidence type="ECO:0000256" key="1">
    <source>
        <dbReference type="ARBA" id="ARBA00004651"/>
    </source>
</evidence>
<feature type="compositionally biased region" description="Basic and acidic residues" evidence="13">
    <location>
        <begin position="364"/>
        <end position="373"/>
    </location>
</feature>
<dbReference type="PROSITE" id="PS50262">
    <property type="entry name" value="G_PROTEIN_RECEP_F1_2"/>
    <property type="match status" value="1"/>
</dbReference>
<keyword evidence="7 14" id="KW-0472">Membrane</keyword>
<dbReference type="AlphaFoldDB" id="A0A6G1B5Y2"/>
<dbReference type="PROSITE" id="PS00237">
    <property type="entry name" value="G_PROTEIN_RECEP_F1_1"/>
    <property type="match status" value="1"/>
</dbReference>
<evidence type="ECO:0000256" key="6">
    <source>
        <dbReference type="ARBA" id="ARBA00023040"/>
    </source>
</evidence>
<evidence type="ECO:0000256" key="2">
    <source>
        <dbReference type="ARBA" id="ARBA00010663"/>
    </source>
</evidence>
<evidence type="ECO:0000313" key="17">
    <source>
        <dbReference type="Proteomes" id="UP000475037"/>
    </source>
</evidence>
<dbReference type="GO" id="GO:0000082">
    <property type="term" value="P:G1/S transition of mitotic cell cycle"/>
    <property type="evidence" value="ECO:0007669"/>
    <property type="project" value="TreeGrafter"/>
</dbReference>
<evidence type="ECO:0000256" key="14">
    <source>
        <dbReference type="SAM" id="Phobius"/>
    </source>
</evidence>
<feature type="domain" description="G-protein coupled receptors family 1 profile" evidence="15">
    <location>
        <begin position="48"/>
        <end position="295"/>
    </location>
</feature>
<feature type="non-terminal residue" evidence="16">
    <location>
        <position position="1"/>
    </location>
</feature>
<evidence type="ECO:0000256" key="4">
    <source>
        <dbReference type="ARBA" id="ARBA00022692"/>
    </source>
</evidence>
<feature type="transmembrane region" description="Helical" evidence="14">
    <location>
        <begin position="232"/>
        <end position="261"/>
    </location>
</feature>
<feature type="transmembrane region" description="Helical" evidence="14">
    <location>
        <begin position="147"/>
        <end position="165"/>
    </location>
</feature>
<evidence type="ECO:0000256" key="3">
    <source>
        <dbReference type="ARBA" id="ARBA00022475"/>
    </source>
</evidence>
<keyword evidence="4 12" id="KW-0812">Transmembrane</keyword>
<evidence type="ECO:0000256" key="7">
    <source>
        <dbReference type="ARBA" id="ARBA00023136"/>
    </source>
</evidence>
<organism evidence="16 17">
    <name type="scientific">Crocuta crocuta</name>
    <name type="common">Spotted hyena</name>
    <dbReference type="NCBI Taxonomy" id="9678"/>
    <lineage>
        <taxon>Eukaryota</taxon>
        <taxon>Metazoa</taxon>
        <taxon>Chordata</taxon>
        <taxon>Craniata</taxon>
        <taxon>Vertebrata</taxon>
        <taxon>Euteleostomi</taxon>
        <taxon>Mammalia</taxon>
        <taxon>Eutheria</taxon>
        <taxon>Laurasiatheria</taxon>
        <taxon>Carnivora</taxon>
        <taxon>Feliformia</taxon>
        <taxon>Hyaenidae</taxon>
        <taxon>Crocuta</taxon>
    </lineage>
</organism>
<dbReference type="PRINTS" id="PR00237">
    <property type="entry name" value="GPCRRHODOPSN"/>
</dbReference>
<feature type="transmembrane region" description="Helical" evidence="14">
    <location>
        <begin position="32"/>
        <end position="54"/>
    </location>
</feature>
<dbReference type="GO" id="GO:0010972">
    <property type="term" value="P:negative regulation of G2/M transition of mitotic cell cycle"/>
    <property type="evidence" value="ECO:0007669"/>
    <property type="project" value="TreeGrafter"/>
</dbReference>
<evidence type="ECO:0000256" key="8">
    <source>
        <dbReference type="ARBA" id="ARBA00023157"/>
    </source>
</evidence>
<evidence type="ECO:0000259" key="15">
    <source>
        <dbReference type="PROSITE" id="PS50262"/>
    </source>
</evidence>
<sequence length="373" mass="41307">SAGNDTLVTSPVSTSPVYVHNPCNVSFEDSRVFLVAAYSSVCVLGLPANCLTAWLTLLRARQGNVLAVYLFCLALCELLYISTLPLWIVYIQNKHHWTLGLWGCQVTGYIFFCNLYVSILLLCCISCDRFVAVVYALKTRGRRHQRTAVLVSVAVFLVVGLVHYPVFHMDERETCFETMPADSKIATYCYLRFAVGFAVPLAIIAFTNQRVFRSVRLSTGLSAAQKAKVKHVAVAVVAIFLVCFAPYHLVLLVKAIAFSYYGEGSMCAFEARLYTLSVVFLCLSTMNSVADPLIYVLAMDQWWQNVSQVHKEWKNCSSRTNVKLECSKNSEEAPRPMTPTNGSVLPRTAGPPESQAGMRGSARTSERLGEASC</sequence>